<dbReference type="Pfam" id="PF00675">
    <property type="entry name" value="Peptidase_M16"/>
    <property type="match status" value="1"/>
</dbReference>
<dbReference type="SUPFAM" id="SSF63411">
    <property type="entry name" value="LuxS/MPP-like metallohydrolase"/>
    <property type="match status" value="4"/>
</dbReference>
<dbReference type="InterPro" id="IPR007863">
    <property type="entry name" value="Peptidase_M16_C"/>
</dbReference>
<feature type="domain" description="Peptidase M16 N-terminal" evidence="1">
    <location>
        <begin position="60"/>
        <end position="147"/>
    </location>
</feature>
<dbReference type="AlphaFoldDB" id="A0A383ULW2"/>
<accession>A0A383ULW2</accession>
<dbReference type="InterPro" id="IPR011249">
    <property type="entry name" value="Metalloenz_LuxS/M16"/>
</dbReference>
<proteinExistence type="predicted"/>
<dbReference type="VEuPathDB" id="FungiDB:BLGHR1_12053"/>
<evidence type="ECO:0000313" key="3">
    <source>
        <dbReference type="EMBL" id="SZF01293.1"/>
    </source>
</evidence>
<organism evidence="3 4">
    <name type="scientific">Blumeria hordei</name>
    <name type="common">Barley powdery mildew</name>
    <name type="synonym">Blumeria graminis f. sp. hordei</name>
    <dbReference type="NCBI Taxonomy" id="2867405"/>
    <lineage>
        <taxon>Eukaryota</taxon>
        <taxon>Fungi</taxon>
        <taxon>Dikarya</taxon>
        <taxon>Ascomycota</taxon>
        <taxon>Pezizomycotina</taxon>
        <taxon>Leotiomycetes</taxon>
        <taxon>Erysiphales</taxon>
        <taxon>Erysiphaceae</taxon>
        <taxon>Blumeria</taxon>
    </lineage>
</organism>
<evidence type="ECO:0000259" key="2">
    <source>
        <dbReference type="Pfam" id="PF05193"/>
    </source>
</evidence>
<protein>
    <recommendedName>
        <fullName evidence="5">Zinc metalloprotease</fullName>
    </recommendedName>
</protein>
<evidence type="ECO:0000259" key="1">
    <source>
        <dbReference type="Pfam" id="PF00675"/>
    </source>
</evidence>
<dbReference type="InterPro" id="IPR011765">
    <property type="entry name" value="Pept_M16_N"/>
</dbReference>
<gene>
    <name evidence="3" type="ORF">BLGHR1_12053</name>
</gene>
<dbReference type="Gene3D" id="3.30.830.10">
    <property type="entry name" value="Metalloenzyme, LuxS/M16 peptidase-like"/>
    <property type="match status" value="4"/>
</dbReference>
<name>A0A383ULW2_BLUHO</name>
<evidence type="ECO:0008006" key="5">
    <source>
        <dbReference type="Google" id="ProtNLM"/>
    </source>
</evidence>
<dbReference type="Pfam" id="PF05193">
    <property type="entry name" value="Peptidase_M16_C"/>
    <property type="match status" value="1"/>
</dbReference>
<feature type="domain" description="Peptidase M16 C-terminal" evidence="2">
    <location>
        <begin position="198"/>
        <end position="376"/>
    </location>
</feature>
<dbReference type="PANTHER" id="PTHR43016:SF16">
    <property type="entry name" value="METALLOPROTEASE, PUTATIVE (AFU_ORTHOLOGUE AFUA_4G07610)-RELATED"/>
    <property type="match status" value="1"/>
</dbReference>
<reference evidence="3 4" key="1">
    <citation type="submission" date="2017-11" db="EMBL/GenBank/DDBJ databases">
        <authorList>
            <person name="Kracher B."/>
        </authorList>
    </citation>
    <scope>NUCLEOTIDE SEQUENCE [LARGE SCALE GENOMIC DNA]</scope>
    <source>
        <strain evidence="3 4">RACE1</strain>
    </source>
</reference>
<dbReference type="FunFam" id="3.30.830.10:FF:000015">
    <property type="entry name" value="Putative zinc metalloprotease"/>
    <property type="match status" value="1"/>
</dbReference>
<dbReference type="PANTHER" id="PTHR43016">
    <property type="entry name" value="PRESEQUENCE PROTEASE"/>
    <property type="match status" value="1"/>
</dbReference>
<dbReference type="EMBL" id="UNSH01000036">
    <property type="protein sequence ID" value="SZF01293.1"/>
    <property type="molecule type" value="Genomic_DNA"/>
</dbReference>
<sequence length="1022" mass="114541">MSDQTKKSYFKKIQQFSTDYSPANISQYVSERTGMNVVIVDKKGPEISGYFALATEILDDSGSPHTLEHLVFMGSKNHPYKGLLDRLSTRAYSNTNAWTDTDHTAYTINTAGWEGLSRILPIYLEHIILPTLTDEACYTEVHHVDGEGNDAGVVYSEMQAIQNTSDEILDLHARRLLYPENVGFHYETGGLMQNLRVLTPERIRSFHREMYQPKNLCLILIGEVDIDDLLQILDKFEDGILTEIPSPGAKFHRPWVESIQPPPIAKTVVEKVYFPEEDESTGEILIAMFGPNCNDPVNMAALGVILFYLAGSSLSILESTMLDKEALASSISYDFDPRPNSVIWLQISGVSTDKLEFVERRLFDLLSQVSSEPLDMSYLIDCIRRQKRHTKLKAESSVSFFATRIISDFLYGKRDGSTLKNLSSIKEYEILEQWSDEDWRNFLSKWISNAPHISLLGTPSIKMSDELETEEDDRVTARTKSLGRKGLKKLANELEAAIAKNDEEIPSSIMEKFPIPEVESIHFFQSTTARSGWAKKLGVYSNEIQEVVNSQSNLPLFMQFEHLPTNFVHITLLLETSAVATINCPLLSLFLDIFFETPIIKNGEKIEFKEIVTKLHQDTVSYSINGAESLSHSEGLAIQFQTEPEKYSTAIEWIHTMMFESIFEESRISARLERILASIPELKRDGDNMANAIDAVIHFDNKSIVKARSTLISATFLEKTKELLATDPQAVISSLEALRNSLFSFKNMRVLVIANMTQLKDPVDAWKLLVEKLDKSEELVSIVKPFQRFSPDGQFPGGRGVVIVPMPTIDSSFCIATAKGPRLLTDPVIPALTVTISFLEAVEGPLWTSIRGKGLAYGTSILFDNNGLLQFSVYRSPDAFHAYSAAKDVINSFITGTTKIDSHAFEGAVSSIVSDLAEKRATMIEAAKSHFINGVINGVEEAYDFNLLQKVRSITPEQMKAVMEDYLLPLFKPGKANVVVTCAPLLKKGIMKGFKESGFKVQTHELSSFTDSYDSVDGRRNR</sequence>
<dbReference type="GO" id="GO:0046872">
    <property type="term" value="F:metal ion binding"/>
    <property type="evidence" value="ECO:0007669"/>
    <property type="project" value="InterPro"/>
</dbReference>
<evidence type="ECO:0000313" key="4">
    <source>
        <dbReference type="Proteomes" id="UP000275772"/>
    </source>
</evidence>
<dbReference type="FunFam" id="3.30.830.10:FF:000031">
    <property type="entry name" value="Putative zinc metalloprotease"/>
    <property type="match status" value="1"/>
</dbReference>
<dbReference type="Proteomes" id="UP000275772">
    <property type="component" value="Unassembled WGS sequence"/>
</dbReference>